<evidence type="ECO:0000256" key="1">
    <source>
        <dbReference type="SAM" id="Phobius"/>
    </source>
</evidence>
<reference evidence="2 3" key="1">
    <citation type="submission" date="2024-01" db="EMBL/GenBank/DDBJ databases">
        <title>A draft genome for a cacao thread blight-causing isolate of Paramarasmius palmivorus.</title>
        <authorList>
            <person name="Baruah I.K."/>
            <person name="Bukari Y."/>
            <person name="Amoako-Attah I."/>
            <person name="Meinhardt L.W."/>
            <person name="Bailey B.A."/>
            <person name="Cohen S.P."/>
        </authorList>
    </citation>
    <scope>NUCLEOTIDE SEQUENCE [LARGE SCALE GENOMIC DNA]</scope>
    <source>
        <strain evidence="2 3">GH-12</strain>
    </source>
</reference>
<dbReference type="AlphaFoldDB" id="A0AAW0DZI1"/>
<keyword evidence="1" id="KW-1133">Transmembrane helix</keyword>
<accession>A0AAW0DZI1</accession>
<dbReference type="EMBL" id="JAYKXP010000007">
    <property type="protein sequence ID" value="KAK7056276.1"/>
    <property type="molecule type" value="Genomic_DNA"/>
</dbReference>
<sequence length="242" mass="26242">MGGVARPFVQYQGSWAIEDDKNLLVGVSDSEGRNSSITIDFEGVYIAVAGTLSTNLKSPNPTKTLYYSLDGREDSSSQYNIWNPSSSLIYASPELSQGQHTLELILNSGGELQIHNVSFVTVDSQSHRTIQTVQGSRLLNPPGHAAALIGGVFGGVFLFAVLLFVVFLYRRRMEGGQGDGSVQVHMPTSKEAFTSGNNGLHGLSFTRGRKIALNPHLSALPFMNSKNEHDSECSFIDFKGQT</sequence>
<protein>
    <submittedName>
        <fullName evidence="2">Uncharacterized protein</fullName>
    </submittedName>
</protein>
<keyword evidence="1" id="KW-0472">Membrane</keyword>
<proteinExistence type="predicted"/>
<keyword evidence="3" id="KW-1185">Reference proteome</keyword>
<dbReference type="Gene3D" id="2.60.120.260">
    <property type="entry name" value="Galactose-binding domain-like"/>
    <property type="match status" value="1"/>
</dbReference>
<evidence type="ECO:0000313" key="3">
    <source>
        <dbReference type="Proteomes" id="UP001383192"/>
    </source>
</evidence>
<dbReference type="CDD" id="cd12087">
    <property type="entry name" value="TM_EGFR-like"/>
    <property type="match status" value="1"/>
</dbReference>
<comment type="caution">
    <text evidence="2">The sequence shown here is derived from an EMBL/GenBank/DDBJ whole genome shotgun (WGS) entry which is preliminary data.</text>
</comment>
<organism evidence="2 3">
    <name type="scientific">Paramarasmius palmivorus</name>
    <dbReference type="NCBI Taxonomy" id="297713"/>
    <lineage>
        <taxon>Eukaryota</taxon>
        <taxon>Fungi</taxon>
        <taxon>Dikarya</taxon>
        <taxon>Basidiomycota</taxon>
        <taxon>Agaricomycotina</taxon>
        <taxon>Agaricomycetes</taxon>
        <taxon>Agaricomycetidae</taxon>
        <taxon>Agaricales</taxon>
        <taxon>Marasmiineae</taxon>
        <taxon>Marasmiaceae</taxon>
        <taxon>Paramarasmius</taxon>
    </lineage>
</organism>
<keyword evidence="1" id="KW-0812">Transmembrane</keyword>
<name>A0AAW0DZI1_9AGAR</name>
<feature type="transmembrane region" description="Helical" evidence="1">
    <location>
        <begin position="145"/>
        <end position="169"/>
    </location>
</feature>
<dbReference type="Proteomes" id="UP001383192">
    <property type="component" value="Unassembled WGS sequence"/>
</dbReference>
<evidence type="ECO:0000313" key="2">
    <source>
        <dbReference type="EMBL" id="KAK7056276.1"/>
    </source>
</evidence>
<gene>
    <name evidence="2" type="ORF">VNI00_002829</name>
</gene>